<protein>
    <submittedName>
        <fullName evidence="2">Uncharacterized protein</fullName>
    </submittedName>
</protein>
<sequence>METQELAGDDTRKTEPEHFTEFANVEHMAATLEGEPTQPAQAGYQPPEPVHVSGAEVIAPIVSLACGLLAPNWNIGSEEQQALSESYGALVDKYFPEGASAFGVELNALLITAAIITPRLGTPRKPEPQDAKTNAAKEEQANAKETS</sequence>
<evidence type="ECO:0000313" key="2">
    <source>
        <dbReference type="EMBL" id="MFC3139636.1"/>
    </source>
</evidence>
<feature type="compositionally biased region" description="Basic and acidic residues" evidence="1">
    <location>
        <begin position="124"/>
        <end position="147"/>
    </location>
</feature>
<dbReference type="EMBL" id="JBHRTD010000017">
    <property type="protein sequence ID" value="MFC3139636.1"/>
    <property type="molecule type" value="Genomic_DNA"/>
</dbReference>
<evidence type="ECO:0000313" key="3">
    <source>
        <dbReference type="Proteomes" id="UP001595621"/>
    </source>
</evidence>
<dbReference type="RefSeq" id="WP_248936151.1">
    <property type="nucleotide sequence ID" value="NZ_JAKILF010000004.1"/>
</dbReference>
<organism evidence="2 3">
    <name type="scientific">Shewanella submarina</name>
    <dbReference type="NCBI Taxonomy" id="2016376"/>
    <lineage>
        <taxon>Bacteria</taxon>
        <taxon>Pseudomonadati</taxon>
        <taxon>Pseudomonadota</taxon>
        <taxon>Gammaproteobacteria</taxon>
        <taxon>Alteromonadales</taxon>
        <taxon>Shewanellaceae</taxon>
        <taxon>Shewanella</taxon>
    </lineage>
</organism>
<dbReference type="Proteomes" id="UP001595621">
    <property type="component" value="Unassembled WGS sequence"/>
</dbReference>
<accession>A0ABV7GGN4</accession>
<name>A0ABV7GGN4_9GAMM</name>
<keyword evidence="3" id="KW-1185">Reference proteome</keyword>
<feature type="region of interest" description="Disordered" evidence="1">
    <location>
        <begin position="118"/>
        <end position="147"/>
    </location>
</feature>
<evidence type="ECO:0000256" key="1">
    <source>
        <dbReference type="SAM" id="MobiDB-lite"/>
    </source>
</evidence>
<gene>
    <name evidence="2" type="ORF">ACFOE0_15815</name>
</gene>
<comment type="caution">
    <text evidence="2">The sequence shown here is derived from an EMBL/GenBank/DDBJ whole genome shotgun (WGS) entry which is preliminary data.</text>
</comment>
<reference evidence="3" key="1">
    <citation type="journal article" date="2019" name="Int. J. Syst. Evol. Microbiol.">
        <title>The Global Catalogue of Microorganisms (GCM) 10K type strain sequencing project: providing services to taxonomists for standard genome sequencing and annotation.</title>
        <authorList>
            <consortium name="The Broad Institute Genomics Platform"/>
            <consortium name="The Broad Institute Genome Sequencing Center for Infectious Disease"/>
            <person name="Wu L."/>
            <person name="Ma J."/>
        </authorList>
    </citation>
    <scope>NUCLEOTIDE SEQUENCE [LARGE SCALE GENOMIC DNA]</scope>
    <source>
        <strain evidence="3">KCTC 52277</strain>
    </source>
</reference>
<proteinExistence type="predicted"/>